<reference evidence="4 5" key="1">
    <citation type="journal article" date="2024" name="J Genomics">
        <title>Draft genome sequencing and assembly of Favolaschia claudopus CIRM-BRFM 2984 isolated from oak limbs.</title>
        <authorList>
            <person name="Navarro D."/>
            <person name="Drula E."/>
            <person name="Chaduli D."/>
            <person name="Cazenave R."/>
            <person name="Ahrendt S."/>
            <person name="Wang J."/>
            <person name="Lipzen A."/>
            <person name="Daum C."/>
            <person name="Barry K."/>
            <person name="Grigoriev I.V."/>
            <person name="Favel A."/>
            <person name="Rosso M.N."/>
            <person name="Martin F."/>
        </authorList>
    </citation>
    <scope>NUCLEOTIDE SEQUENCE [LARGE SCALE GENOMIC DNA]</scope>
    <source>
        <strain evidence="4 5">CIRM-BRFM 2984</strain>
    </source>
</reference>
<gene>
    <name evidence="4" type="ORF">R3P38DRAFT_3353741</name>
</gene>
<keyword evidence="2" id="KW-0812">Transmembrane</keyword>
<evidence type="ECO:0000313" key="5">
    <source>
        <dbReference type="Proteomes" id="UP001362999"/>
    </source>
</evidence>
<feature type="compositionally biased region" description="Polar residues" evidence="1">
    <location>
        <begin position="349"/>
        <end position="359"/>
    </location>
</feature>
<keyword evidence="3" id="KW-0732">Signal</keyword>
<keyword evidence="2" id="KW-1133">Transmembrane helix</keyword>
<dbReference type="EMBL" id="JAWWNJ010000026">
    <property type="protein sequence ID" value="KAK7029884.1"/>
    <property type="molecule type" value="Genomic_DNA"/>
</dbReference>
<feature type="compositionally biased region" description="Pro residues" evidence="1">
    <location>
        <begin position="369"/>
        <end position="380"/>
    </location>
</feature>
<feature type="compositionally biased region" description="Polar residues" evidence="1">
    <location>
        <begin position="183"/>
        <end position="197"/>
    </location>
</feature>
<dbReference type="AlphaFoldDB" id="A0AAW0BU52"/>
<feature type="transmembrane region" description="Helical" evidence="2">
    <location>
        <begin position="277"/>
        <end position="302"/>
    </location>
</feature>
<feature type="region of interest" description="Disordered" evidence="1">
    <location>
        <begin position="183"/>
        <end position="240"/>
    </location>
</feature>
<feature type="region of interest" description="Disordered" evidence="1">
    <location>
        <begin position="324"/>
        <end position="425"/>
    </location>
</feature>
<protein>
    <submittedName>
        <fullName evidence="4">Uncharacterized protein</fullName>
    </submittedName>
</protein>
<sequence length="425" mass="44622">MIIHPALIIALYALLQVPRCLSTLLNRSIDDFNGDTVTGQIPIFAPPDLWNIVVDSNCSSCFVKPVASETFDRTWHDTTARDNTIVYSVTLRFTGTAVYFFGIVPNTVPGTGTVINTAFSLDGTLAGSYTHNPDFSDEILYSVPMLSLEGLANIPHTLVAQAQVPSLLLFDYAVYTFDDGKNPASSTNNPGTNSPKSQAAPPPSTSNTTPSKTLLTSPGSSSSTSPGSQTLSALSTSSGDTGGTVSIMTVTISTAGQDQSIQSADVASQVVSSKSHFPVATVVGSVCGVVIVALLVCVLLWFRRRRYRAVPRVEAFNAATVGATPSHLDDTQGVSPYTSMRPEMKEFSPSESLYPSATATEAPGSSSGPPSPSGPIPPRALPSTPVRSLTFRTALPPYSARDPADNPSRSTAALLGEKSRTLDGA</sequence>
<accession>A0AAW0BU52</accession>
<evidence type="ECO:0000256" key="2">
    <source>
        <dbReference type="SAM" id="Phobius"/>
    </source>
</evidence>
<feature type="compositionally biased region" description="Low complexity" evidence="1">
    <location>
        <begin position="205"/>
        <end position="239"/>
    </location>
</feature>
<keyword evidence="5" id="KW-1185">Reference proteome</keyword>
<evidence type="ECO:0000256" key="1">
    <source>
        <dbReference type="SAM" id="MobiDB-lite"/>
    </source>
</evidence>
<proteinExistence type="predicted"/>
<evidence type="ECO:0000313" key="4">
    <source>
        <dbReference type="EMBL" id="KAK7029884.1"/>
    </source>
</evidence>
<feature type="chain" id="PRO_5043609130" evidence="3">
    <location>
        <begin position="23"/>
        <end position="425"/>
    </location>
</feature>
<comment type="caution">
    <text evidence="4">The sequence shown here is derived from an EMBL/GenBank/DDBJ whole genome shotgun (WGS) entry which is preliminary data.</text>
</comment>
<dbReference type="Proteomes" id="UP001362999">
    <property type="component" value="Unassembled WGS sequence"/>
</dbReference>
<name>A0AAW0BU52_9AGAR</name>
<feature type="signal peptide" evidence="3">
    <location>
        <begin position="1"/>
        <end position="22"/>
    </location>
</feature>
<organism evidence="4 5">
    <name type="scientific">Favolaschia claudopus</name>
    <dbReference type="NCBI Taxonomy" id="2862362"/>
    <lineage>
        <taxon>Eukaryota</taxon>
        <taxon>Fungi</taxon>
        <taxon>Dikarya</taxon>
        <taxon>Basidiomycota</taxon>
        <taxon>Agaricomycotina</taxon>
        <taxon>Agaricomycetes</taxon>
        <taxon>Agaricomycetidae</taxon>
        <taxon>Agaricales</taxon>
        <taxon>Marasmiineae</taxon>
        <taxon>Mycenaceae</taxon>
        <taxon>Favolaschia</taxon>
    </lineage>
</organism>
<evidence type="ECO:0000256" key="3">
    <source>
        <dbReference type="SAM" id="SignalP"/>
    </source>
</evidence>
<keyword evidence="2" id="KW-0472">Membrane</keyword>